<feature type="region of interest" description="N-terminal hotdog fold" evidence="7">
    <location>
        <begin position="991"/>
        <end position="1109"/>
    </location>
</feature>
<dbReference type="PROSITE" id="PS52004">
    <property type="entry name" value="KS3_2"/>
    <property type="match status" value="1"/>
</dbReference>
<dbReference type="Pfam" id="PF00109">
    <property type="entry name" value="ketoacyl-synt"/>
    <property type="match status" value="1"/>
</dbReference>
<feature type="domain" description="Ketosynthase family 3 (KS3)" evidence="10">
    <location>
        <begin position="57"/>
        <end position="502"/>
    </location>
</feature>
<dbReference type="SMART" id="SM01294">
    <property type="entry name" value="PKS_PP_betabranch"/>
    <property type="match status" value="1"/>
</dbReference>
<evidence type="ECO:0000259" key="11">
    <source>
        <dbReference type="PROSITE" id="PS52019"/>
    </source>
</evidence>
<dbReference type="SMART" id="SM00822">
    <property type="entry name" value="PKS_KR"/>
    <property type="match status" value="1"/>
</dbReference>
<dbReference type="InterPro" id="IPR049552">
    <property type="entry name" value="PKS_DH_N"/>
</dbReference>
<keyword evidence="13" id="KW-1185">Reference proteome</keyword>
<accession>A0ABR2JBP4</accession>
<dbReference type="Gene3D" id="3.40.366.10">
    <property type="entry name" value="Malonyl-Coenzyme A Acyl Carrier Protein, domain 2"/>
    <property type="match status" value="1"/>
</dbReference>
<dbReference type="InterPro" id="IPR050091">
    <property type="entry name" value="PKS_NRPS_Biosynth_Enz"/>
</dbReference>
<keyword evidence="2" id="KW-0597">Phosphoprotein</keyword>
<dbReference type="InterPro" id="IPR014031">
    <property type="entry name" value="Ketoacyl_synth_C"/>
</dbReference>
<dbReference type="SMART" id="SM00825">
    <property type="entry name" value="PKS_KS"/>
    <property type="match status" value="1"/>
</dbReference>
<dbReference type="Gene3D" id="3.30.70.250">
    <property type="entry name" value="Malonyl-CoA ACP transacylase, ACP-binding"/>
    <property type="match status" value="1"/>
</dbReference>
<dbReference type="InterPro" id="IPR018201">
    <property type="entry name" value="Ketoacyl_synth_AS"/>
</dbReference>
<dbReference type="InterPro" id="IPR020841">
    <property type="entry name" value="PKS_Beta-ketoAc_synthase_dom"/>
</dbReference>
<dbReference type="InterPro" id="IPR036291">
    <property type="entry name" value="NAD(P)-bd_dom_sf"/>
</dbReference>
<feature type="domain" description="Carrier" evidence="9">
    <location>
        <begin position="1795"/>
        <end position="1870"/>
    </location>
</feature>
<dbReference type="PANTHER" id="PTHR43775:SF22">
    <property type="entry name" value="SYNTHASE, PUTATIVE (JCVI)-RELATED"/>
    <property type="match status" value="1"/>
</dbReference>
<organism evidence="12 13">
    <name type="scientific">Apiospora arundinis</name>
    <dbReference type="NCBI Taxonomy" id="335852"/>
    <lineage>
        <taxon>Eukaryota</taxon>
        <taxon>Fungi</taxon>
        <taxon>Dikarya</taxon>
        <taxon>Ascomycota</taxon>
        <taxon>Pezizomycotina</taxon>
        <taxon>Sordariomycetes</taxon>
        <taxon>Xylariomycetidae</taxon>
        <taxon>Amphisphaeriales</taxon>
        <taxon>Apiosporaceae</taxon>
        <taxon>Apiospora</taxon>
    </lineage>
</organism>
<dbReference type="InterPro" id="IPR014043">
    <property type="entry name" value="Acyl_transferase_dom"/>
</dbReference>
<feature type="domain" description="PKS/mFAS DH" evidence="11">
    <location>
        <begin position="991"/>
        <end position="1271"/>
    </location>
</feature>
<dbReference type="Pfam" id="PF00550">
    <property type="entry name" value="PP-binding"/>
    <property type="match status" value="1"/>
</dbReference>
<feature type="compositionally biased region" description="Low complexity" evidence="8">
    <location>
        <begin position="20"/>
        <end position="42"/>
    </location>
</feature>
<feature type="active site" description="Proton donor; for dehydratase activity" evidence="7">
    <location>
        <position position="1188"/>
    </location>
</feature>
<reference evidence="12 13" key="1">
    <citation type="journal article" date="2024" name="IMA Fungus">
        <title>Apiospora arundinis, a panoply of carbohydrate-active enzymes and secondary metabolites.</title>
        <authorList>
            <person name="Sorensen T."/>
            <person name="Petersen C."/>
            <person name="Muurmann A.T."/>
            <person name="Christiansen J.V."/>
            <person name="Brundto M.L."/>
            <person name="Overgaard C.K."/>
            <person name="Boysen A.T."/>
            <person name="Wollenberg R.D."/>
            <person name="Larsen T.O."/>
            <person name="Sorensen J.L."/>
            <person name="Nielsen K.L."/>
            <person name="Sondergaard T.E."/>
        </authorList>
    </citation>
    <scope>NUCLEOTIDE SEQUENCE [LARGE SCALE GENOMIC DNA]</scope>
    <source>
        <strain evidence="12 13">AAU 773</strain>
    </source>
</reference>
<dbReference type="PROSITE" id="PS00606">
    <property type="entry name" value="KS3_1"/>
    <property type="match status" value="1"/>
</dbReference>
<dbReference type="PANTHER" id="PTHR43775">
    <property type="entry name" value="FATTY ACID SYNTHASE"/>
    <property type="match status" value="1"/>
</dbReference>
<keyword evidence="5" id="KW-0511">Multifunctional enzyme</keyword>
<dbReference type="InterPro" id="IPR001227">
    <property type="entry name" value="Ac_transferase_dom_sf"/>
</dbReference>
<dbReference type="InterPro" id="IPR042104">
    <property type="entry name" value="PKS_dehydratase_sf"/>
</dbReference>
<dbReference type="InterPro" id="IPR057326">
    <property type="entry name" value="KR_dom"/>
</dbReference>
<dbReference type="SUPFAM" id="SSF53901">
    <property type="entry name" value="Thiolase-like"/>
    <property type="match status" value="1"/>
</dbReference>
<evidence type="ECO:0000256" key="2">
    <source>
        <dbReference type="ARBA" id="ARBA00022553"/>
    </source>
</evidence>
<evidence type="ECO:0000256" key="7">
    <source>
        <dbReference type="PROSITE-ProRule" id="PRU01363"/>
    </source>
</evidence>
<dbReference type="Pfam" id="PF08659">
    <property type="entry name" value="KR"/>
    <property type="match status" value="1"/>
</dbReference>
<protein>
    <recommendedName>
        <fullName evidence="6">6-methylsalicylic acid synthase</fullName>
        <ecNumber evidence="6">2.3.1.165</ecNumber>
    </recommendedName>
</protein>
<dbReference type="CDD" id="cd05274">
    <property type="entry name" value="KR_FAS_SDR_x"/>
    <property type="match status" value="1"/>
</dbReference>
<dbReference type="InterPro" id="IPR016035">
    <property type="entry name" value="Acyl_Trfase/lysoPLipase"/>
</dbReference>
<dbReference type="InterPro" id="IPR016036">
    <property type="entry name" value="Malonyl_transacylase_ACP-bd"/>
</dbReference>
<dbReference type="InterPro" id="IPR049900">
    <property type="entry name" value="PKS_mFAS_DH"/>
</dbReference>
<dbReference type="InterPro" id="IPR036736">
    <property type="entry name" value="ACP-like_sf"/>
</dbReference>
<dbReference type="SMART" id="SM00823">
    <property type="entry name" value="PKS_PP"/>
    <property type="match status" value="1"/>
</dbReference>
<dbReference type="SMART" id="SM00827">
    <property type="entry name" value="PKS_AT"/>
    <property type="match status" value="1"/>
</dbReference>
<dbReference type="SUPFAM" id="SSF51735">
    <property type="entry name" value="NAD(P)-binding Rossmann-fold domains"/>
    <property type="match status" value="2"/>
</dbReference>
<dbReference type="Gene3D" id="3.40.50.720">
    <property type="entry name" value="NAD(P)-binding Rossmann-like Domain"/>
    <property type="match status" value="1"/>
</dbReference>
<evidence type="ECO:0000256" key="1">
    <source>
        <dbReference type="ARBA" id="ARBA00022450"/>
    </source>
</evidence>
<feature type="compositionally biased region" description="Polar residues" evidence="8">
    <location>
        <begin position="1"/>
        <end position="11"/>
    </location>
</feature>
<evidence type="ECO:0000259" key="10">
    <source>
        <dbReference type="PROSITE" id="PS52004"/>
    </source>
</evidence>
<feature type="region of interest" description="Disordered" evidence="8">
    <location>
        <begin position="1"/>
        <end position="42"/>
    </location>
</feature>
<keyword evidence="1" id="KW-0596">Phosphopantetheine</keyword>
<dbReference type="Pfam" id="PF00698">
    <property type="entry name" value="Acyl_transf_1"/>
    <property type="match status" value="1"/>
</dbReference>
<gene>
    <name evidence="12" type="ORF">PGQ11_005746</name>
</gene>
<dbReference type="Pfam" id="PF02801">
    <property type="entry name" value="Ketoacyl-synt_C"/>
    <property type="match status" value="1"/>
</dbReference>
<dbReference type="PROSITE" id="PS50075">
    <property type="entry name" value="CARRIER"/>
    <property type="match status" value="1"/>
</dbReference>
<sequence>MAAEKSISTKMGEQAFTPLTASSGTPTSSSSPTTASSPTSASSYVEVNGEALQCDPTRDVAIVGMSCRTAGGLNSPEKLWDFLMDKKDASGEVPRHRWEPWMRRDPRNKKEIEQTVSRGYFIEDLENFDAAFFGISPKEANQMDPHQRLGLELAWEALENAGIDPHSLAESDTAVYMGCDSDDYSRLLMEDLPNIEPWMGIGTAPHGIPNRISYHLNLMGPSAAVDAACASGLVAIHMGCRAILDGESTVALVGGVNVLLSPGLTRMLGKAGALSPEGICRSFDDDANGYARGEGGAVVVLKNLAAAIADGDHILAVTKGSAVAQDGKTNGIMAPNAKAQELVGRQALERARLAPSAVDYVEAHATSTKLGDPTEVSALAALYGAGAGRDQASPVYLGSIKPNVGHLEAAAGAIGFVKAVLAVNKGQLAPQAKLNKLNSRVDWANSGLQVVRDAMAWPTHKKTDTTNDNDNDNSLTNMTSPRTAAVCCYGYGGTVAHAVIQQITPSNAITPPPTPPRRNNDYELGPTILPVSASQLKRLAPRSKQLAEWLSEPANEAYSLRDIAHTLSRRRAHHPHRAAVVVESHQEASDAMSAVAADECDGKDHIAFGGRVLGTPTDRATDVVWVFSGHGAQWKDMGTSLLRSRVFAEFLRELDGLVQKEAGFSALEALCTGDFEESTERIQVLTYVVQVGLHRLLRSEGVAPQAVIGHSVGEVAASVVAGCLDVEEGLLLVARRAKLYADLRTKVVGAMALVQLPFSQVSQELAGREQDIVAAIDSSPSSCVVSGKAESVDEFVQQLKARGVKTFRVNTDVAFHSPMLEDYSAPLAKVLEGSMHPHTPTIPAYSTSAADPRAQILRGVEYWQNNMVGPVMLQSAVKAALDDGYRIFLEISSHPILLHSLAEIVSERGLNEDDFLVAATMKRGKPVLGSVRNAIARLYTAGATVDWTKQLGRGGNWCQDVPVAPWLHKFYYQQVETAPQVTSERHNVDEHTILGQRTDIAGTDVTVFTTKLNDQTKPYPGLHPLEGTEIIPAGVYINTFHHATGATVLTDLELRIPVSMGPDTREVQVIVQGDRIRVASSAERTEANNLEPSWVTHSASQWEIPKSDEHVAQEPIDIQTVQKRIGTVLPNDFVWEFLKKIGVEGIAFPWQVVEHYGNSNEMMVKVDMDPSIQPASWEQTASLAPMFDAATSVGSAIFFDDIKLKIVSGIKRVDIWSDKGKGLPKIGYLYITRASDAKGPKANIDILDVDGTKLARISSMIFSEVEGARGVSGTVDGLVHRMAWIPPKFAETPRDLGNVLLVAAHPEHFITRLRYESKELLHISSAQELEGSRADEALSLLAKKGSTVIYVPSDAVASVDQVPAAAQALVCEATALVKFLASASSRAKDCRLFIVTRGVRAGEDATGLAHGPLHGLARIIGSEHPDVWGGLTDTDPCDDGRFPFLALKYVKGQDVLHMTDGLPRRPMLRPLTRDLLHKADAPVKKTLLPKPEGTYVFTGGLGDLALETCDFLAKKGARRFVLVSRRRLPGRRQWDALVAANDAKWASIITRIRALESLGATVLTVALDVSDPQASEKLLDALDNLGLPPVLGVVHAAGVPGGSMLMDTTPEAYHEVFSPKVDGAVALHKAFPPGTLDFFVSFSSIGQLVGMEGQAAYASANAFLDALTTLRRNAGDNAVAFQYTVWEGLGMVKDLAALESQFRALGVTTISPEEAYRAWEHVNKYDVEGAVVSRLHPIAEDEPVPIPMFEDVIVRKSSAAYVNNNTKKGEELDRSMLMSPPPTPPNGAGGLDSRVHLALKLRECIASVLMMPDIEDIEVNKPLSDFGVDSVMTVVLRQKLQKAFGIKLPATLTWNYPTVNHLVGWFAENLNAAAL</sequence>
<dbReference type="EMBL" id="JAPCWZ010000003">
    <property type="protein sequence ID" value="KAK8875232.1"/>
    <property type="molecule type" value="Genomic_DNA"/>
</dbReference>
<evidence type="ECO:0000256" key="5">
    <source>
        <dbReference type="ARBA" id="ARBA00023268"/>
    </source>
</evidence>
<keyword evidence="4" id="KW-0560">Oxidoreductase</keyword>
<dbReference type="InterPro" id="IPR014030">
    <property type="entry name" value="Ketoacyl_synth_N"/>
</dbReference>
<dbReference type="EC" id="2.3.1.165" evidence="6"/>
<evidence type="ECO:0000256" key="3">
    <source>
        <dbReference type="ARBA" id="ARBA00022679"/>
    </source>
</evidence>
<name>A0ABR2JBP4_9PEZI</name>
<dbReference type="InterPro" id="IPR016039">
    <property type="entry name" value="Thiolase-like"/>
</dbReference>
<dbReference type="InterPro" id="IPR013968">
    <property type="entry name" value="PKS_KR"/>
</dbReference>
<evidence type="ECO:0000256" key="4">
    <source>
        <dbReference type="ARBA" id="ARBA00023002"/>
    </source>
</evidence>
<dbReference type="Proteomes" id="UP001390339">
    <property type="component" value="Unassembled WGS sequence"/>
</dbReference>
<proteinExistence type="predicted"/>
<dbReference type="Pfam" id="PF22621">
    <property type="entry name" value="CurL-like_PKS_C"/>
    <property type="match status" value="1"/>
</dbReference>
<dbReference type="SUPFAM" id="SSF47336">
    <property type="entry name" value="ACP-like"/>
    <property type="match status" value="1"/>
</dbReference>
<evidence type="ECO:0000256" key="6">
    <source>
        <dbReference type="ARBA" id="ARBA00038879"/>
    </source>
</evidence>
<comment type="caution">
    <text evidence="12">The sequence shown here is derived from an EMBL/GenBank/DDBJ whole genome shotgun (WGS) entry which is preliminary data.</text>
</comment>
<evidence type="ECO:0000256" key="8">
    <source>
        <dbReference type="SAM" id="MobiDB-lite"/>
    </source>
</evidence>
<dbReference type="SUPFAM" id="SSF55048">
    <property type="entry name" value="Probable ACP-binding domain of malonyl-CoA ACP transacylase"/>
    <property type="match status" value="1"/>
</dbReference>
<dbReference type="Gene3D" id="1.10.1200.10">
    <property type="entry name" value="ACP-like"/>
    <property type="match status" value="1"/>
</dbReference>
<dbReference type="CDD" id="cd00833">
    <property type="entry name" value="PKS"/>
    <property type="match status" value="1"/>
</dbReference>
<keyword evidence="3" id="KW-0808">Transferase</keyword>
<dbReference type="Pfam" id="PF21089">
    <property type="entry name" value="PKS_DH_N"/>
    <property type="match status" value="1"/>
</dbReference>
<dbReference type="PROSITE" id="PS52019">
    <property type="entry name" value="PKS_MFAS_DH"/>
    <property type="match status" value="1"/>
</dbReference>
<evidence type="ECO:0000313" key="13">
    <source>
        <dbReference type="Proteomes" id="UP001390339"/>
    </source>
</evidence>
<evidence type="ECO:0000259" key="9">
    <source>
        <dbReference type="PROSITE" id="PS50075"/>
    </source>
</evidence>
<feature type="region of interest" description="C-terminal hotdog fold" evidence="7">
    <location>
        <begin position="1126"/>
        <end position="1271"/>
    </location>
</feature>
<dbReference type="InterPro" id="IPR020806">
    <property type="entry name" value="PKS_PP-bd"/>
</dbReference>
<dbReference type="SUPFAM" id="SSF52151">
    <property type="entry name" value="FabD/lysophospholipase-like"/>
    <property type="match status" value="1"/>
</dbReference>
<evidence type="ECO:0000313" key="12">
    <source>
        <dbReference type="EMBL" id="KAK8875232.1"/>
    </source>
</evidence>
<dbReference type="Gene3D" id="3.10.129.110">
    <property type="entry name" value="Polyketide synthase dehydratase"/>
    <property type="match status" value="1"/>
</dbReference>
<dbReference type="InterPro" id="IPR009081">
    <property type="entry name" value="PP-bd_ACP"/>
</dbReference>
<dbReference type="Gene3D" id="3.40.47.10">
    <property type="match status" value="1"/>
</dbReference>
<feature type="active site" description="Proton acceptor; for dehydratase activity" evidence="7">
    <location>
        <position position="1023"/>
    </location>
</feature>